<dbReference type="AlphaFoldDB" id="A0A7I4YPC6"/>
<keyword evidence="4" id="KW-1185">Reference proteome</keyword>
<dbReference type="WBParaSite" id="HCON_00116800-00001">
    <property type="protein sequence ID" value="HCON_00116800-00001"/>
    <property type="gene ID" value="HCON_00116800"/>
</dbReference>
<protein>
    <submittedName>
        <fullName evidence="5">Protein-tyrosine phosphatase domain containing protein</fullName>
    </submittedName>
</protein>
<dbReference type="SUPFAM" id="SSF52799">
    <property type="entry name" value="(Phosphotyrosine protein) phosphatases II"/>
    <property type="match status" value="1"/>
</dbReference>
<accession>A0A7I4YPC6</accession>
<dbReference type="InterPro" id="IPR000387">
    <property type="entry name" value="Tyr_Pase_dom"/>
</dbReference>
<dbReference type="InterPro" id="IPR003595">
    <property type="entry name" value="Tyr_Pase_cat"/>
</dbReference>
<dbReference type="InterPro" id="IPR000242">
    <property type="entry name" value="PTP_cat"/>
</dbReference>
<dbReference type="SMART" id="SM00194">
    <property type="entry name" value="PTPc"/>
    <property type="match status" value="1"/>
</dbReference>
<dbReference type="Pfam" id="PF00102">
    <property type="entry name" value="Y_phosphatase"/>
    <property type="match status" value="1"/>
</dbReference>
<dbReference type="PROSITE" id="PS50055">
    <property type="entry name" value="TYR_PHOSPHATASE_PTP"/>
    <property type="match status" value="1"/>
</dbReference>
<feature type="region of interest" description="Disordered" evidence="1">
    <location>
        <begin position="1"/>
        <end position="59"/>
    </location>
</feature>
<evidence type="ECO:0000313" key="4">
    <source>
        <dbReference type="Proteomes" id="UP000025227"/>
    </source>
</evidence>
<evidence type="ECO:0000256" key="1">
    <source>
        <dbReference type="SAM" id="MobiDB-lite"/>
    </source>
</evidence>
<dbReference type="GO" id="GO:0004725">
    <property type="term" value="F:protein tyrosine phosphatase activity"/>
    <property type="evidence" value="ECO:0007669"/>
    <property type="project" value="InterPro"/>
</dbReference>
<dbReference type="PANTHER" id="PTHR46163:SF19">
    <property type="entry name" value="PROTEIN-TYROSINE PHOSPHATASE"/>
    <property type="match status" value="1"/>
</dbReference>
<organism evidence="4 5">
    <name type="scientific">Haemonchus contortus</name>
    <name type="common">Barber pole worm</name>
    <dbReference type="NCBI Taxonomy" id="6289"/>
    <lineage>
        <taxon>Eukaryota</taxon>
        <taxon>Metazoa</taxon>
        <taxon>Ecdysozoa</taxon>
        <taxon>Nematoda</taxon>
        <taxon>Chromadorea</taxon>
        <taxon>Rhabditida</taxon>
        <taxon>Rhabditina</taxon>
        <taxon>Rhabditomorpha</taxon>
        <taxon>Strongyloidea</taxon>
        <taxon>Trichostrongylidae</taxon>
        <taxon>Haemonchus</taxon>
    </lineage>
</organism>
<feature type="domain" description="Tyrosine-protein phosphatase" evidence="2">
    <location>
        <begin position="115"/>
        <end position="343"/>
    </location>
</feature>
<proteinExistence type="predicted"/>
<dbReference type="InterPro" id="IPR052782">
    <property type="entry name" value="Oocyte-zygote_transition_reg"/>
</dbReference>
<name>A0A7I4YPC6_HAECO</name>
<dbReference type="OrthoDB" id="10253954at2759"/>
<dbReference type="CDD" id="cd00047">
    <property type="entry name" value="PTPc"/>
    <property type="match status" value="1"/>
</dbReference>
<feature type="compositionally biased region" description="Basic and acidic residues" evidence="1">
    <location>
        <begin position="46"/>
        <end position="56"/>
    </location>
</feature>
<dbReference type="OMA" id="FAGSTMM"/>
<dbReference type="PROSITE" id="PS50056">
    <property type="entry name" value="TYR_PHOSPHATASE_2"/>
    <property type="match status" value="1"/>
</dbReference>
<feature type="compositionally biased region" description="Basic residues" evidence="1">
    <location>
        <begin position="1"/>
        <end position="11"/>
    </location>
</feature>
<evidence type="ECO:0000259" key="3">
    <source>
        <dbReference type="PROSITE" id="PS50056"/>
    </source>
</evidence>
<evidence type="ECO:0000259" key="2">
    <source>
        <dbReference type="PROSITE" id="PS50055"/>
    </source>
</evidence>
<evidence type="ECO:0000313" key="5">
    <source>
        <dbReference type="WBParaSite" id="HCON_00116800-00001"/>
    </source>
</evidence>
<dbReference type="InterPro" id="IPR016130">
    <property type="entry name" value="Tyr_Pase_AS"/>
</dbReference>
<dbReference type="PRINTS" id="PR00700">
    <property type="entry name" value="PRTYPHPHTASE"/>
</dbReference>
<dbReference type="InterPro" id="IPR029021">
    <property type="entry name" value="Prot-tyrosine_phosphatase-like"/>
</dbReference>
<feature type="domain" description="Tyrosine specific protein phosphatases" evidence="3">
    <location>
        <begin position="263"/>
        <end position="334"/>
    </location>
</feature>
<sequence length="370" mass="42576">MFGGSKRRRKFQSSFSDANKSRRSFRTEVSQRSELSQRSLLEDETITEKKESKGESMMKTAAATLSTQEKSQVYSFVKRTMEKGVRGLKTEFLSMKRSNNLALMKKFVEMNPQGKNRYKDVGCLDATRVKLDYYGGDDYIHANYVGTPTSSRRFICTQAPLEKTCKEFWFMCMQDRVEFIVMLCNFIEKGAKKCYQYFPLSGSMTFGEITVAFAGSTMMRFTCPTNAQVRITTLIVERNGRKMRTRHLHWIDWPDRGVPPADTAIVQVLELIKGTQAPIVVHCSAGVGRTGSMVLIQYILESISMGGPLEETDKVLLKIRAQRANTIQTDQQYLFVHQVLLNYFVENQLLDPRWKPFLNRFTVEYNRSVF</sequence>
<dbReference type="Proteomes" id="UP000025227">
    <property type="component" value="Unplaced"/>
</dbReference>
<reference evidence="5" key="1">
    <citation type="submission" date="2020-12" db="UniProtKB">
        <authorList>
            <consortium name="WormBaseParasite"/>
        </authorList>
    </citation>
    <scope>IDENTIFICATION</scope>
    <source>
        <strain evidence="5">MHco3</strain>
    </source>
</reference>
<dbReference type="PROSITE" id="PS00383">
    <property type="entry name" value="TYR_PHOSPHATASE_1"/>
    <property type="match status" value="1"/>
</dbReference>
<dbReference type="Gene3D" id="3.90.190.10">
    <property type="entry name" value="Protein tyrosine phosphatase superfamily"/>
    <property type="match status" value="1"/>
</dbReference>
<dbReference type="PANTHER" id="PTHR46163">
    <property type="entry name" value="TYROSINE-PROTEIN PHOSPHATASE-RELATED"/>
    <property type="match status" value="1"/>
</dbReference>
<dbReference type="SMART" id="SM00404">
    <property type="entry name" value="PTPc_motif"/>
    <property type="match status" value="1"/>
</dbReference>